<protein>
    <submittedName>
        <fullName evidence="4">Uncharacterized protein</fullName>
    </submittedName>
</protein>
<evidence type="ECO:0000313" key="4">
    <source>
        <dbReference type="EMBL" id="KAJ1699464.1"/>
    </source>
</evidence>
<dbReference type="EMBL" id="JAMQYH010000002">
    <property type="protein sequence ID" value="KAJ1699464.1"/>
    <property type="molecule type" value="Genomic_DNA"/>
</dbReference>
<dbReference type="Gene3D" id="3.30.559.10">
    <property type="entry name" value="Chloramphenicol acetyltransferase-like domain"/>
    <property type="match status" value="2"/>
</dbReference>
<dbReference type="PANTHER" id="PTHR31642:SF316">
    <property type="entry name" value="PROTEIN ECERIFERUM 26-LIKE"/>
    <property type="match status" value="1"/>
</dbReference>
<accession>A0A9Q0HUZ0</accession>
<dbReference type="Pfam" id="PF02458">
    <property type="entry name" value="Transferase"/>
    <property type="match status" value="1"/>
</dbReference>
<keyword evidence="5" id="KW-1185">Reference proteome</keyword>
<dbReference type="InterPro" id="IPR023213">
    <property type="entry name" value="CAT-like_dom_sf"/>
</dbReference>
<reference evidence="4" key="1">
    <citation type="journal article" date="2022" name="Cell">
        <title>Repeat-based holocentromeres influence genome architecture and karyotype evolution.</title>
        <authorList>
            <person name="Hofstatter P.G."/>
            <person name="Thangavel G."/>
            <person name="Lux T."/>
            <person name="Neumann P."/>
            <person name="Vondrak T."/>
            <person name="Novak P."/>
            <person name="Zhang M."/>
            <person name="Costa L."/>
            <person name="Castellani M."/>
            <person name="Scott A."/>
            <person name="Toegelov H."/>
            <person name="Fuchs J."/>
            <person name="Mata-Sucre Y."/>
            <person name="Dias Y."/>
            <person name="Vanzela A.L.L."/>
            <person name="Huettel B."/>
            <person name="Almeida C.C.S."/>
            <person name="Simkova H."/>
            <person name="Souza G."/>
            <person name="Pedrosa-Harand A."/>
            <person name="Macas J."/>
            <person name="Mayer K.F.X."/>
            <person name="Houben A."/>
            <person name="Marques A."/>
        </authorList>
    </citation>
    <scope>NUCLEOTIDE SEQUENCE</scope>
    <source>
        <strain evidence="4">RhyBre1mFocal</strain>
    </source>
</reference>
<dbReference type="Proteomes" id="UP001151287">
    <property type="component" value="Unassembled WGS sequence"/>
</dbReference>
<proteinExistence type="inferred from homology"/>
<keyword evidence="3" id="KW-0012">Acyltransferase</keyword>
<dbReference type="GO" id="GO:0016747">
    <property type="term" value="F:acyltransferase activity, transferring groups other than amino-acyl groups"/>
    <property type="evidence" value="ECO:0007669"/>
    <property type="project" value="TreeGrafter"/>
</dbReference>
<comment type="similarity">
    <text evidence="1">Belongs to the plant acyltransferase family.</text>
</comment>
<gene>
    <name evidence="4" type="ORF">LUZ63_007976</name>
</gene>
<name>A0A9Q0HUZ0_9POAL</name>
<dbReference type="OrthoDB" id="671439at2759"/>
<evidence type="ECO:0000256" key="1">
    <source>
        <dbReference type="ARBA" id="ARBA00009861"/>
    </source>
</evidence>
<evidence type="ECO:0000256" key="3">
    <source>
        <dbReference type="ARBA" id="ARBA00023315"/>
    </source>
</evidence>
<dbReference type="InterPro" id="IPR050317">
    <property type="entry name" value="Plant_Fungal_Acyltransferase"/>
</dbReference>
<evidence type="ECO:0000256" key="2">
    <source>
        <dbReference type="ARBA" id="ARBA00022679"/>
    </source>
</evidence>
<evidence type="ECO:0000313" key="5">
    <source>
        <dbReference type="Proteomes" id="UP001151287"/>
    </source>
</evidence>
<dbReference type="PANTHER" id="PTHR31642">
    <property type="entry name" value="TRICHOTHECENE 3-O-ACETYLTRANSFERASE"/>
    <property type="match status" value="1"/>
</dbReference>
<dbReference type="AlphaFoldDB" id="A0A9Q0HUZ0"/>
<keyword evidence="2" id="KW-0808">Transferase</keyword>
<comment type="caution">
    <text evidence="4">The sequence shown here is derived from an EMBL/GenBank/DDBJ whole genome shotgun (WGS) entry which is preliminary data.</text>
</comment>
<organism evidence="4 5">
    <name type="scientific">Rhynchospora breviuscula</name>
    <dbReference type="NCBI Taxonomy" id="2022672"/>
    <lineage>
        <taxon>Eukaryota</taxon>
        <taxon>Viridiplantae</taxon>
        <taxon>Streptophyta</taxon>
        <taxon>Embryophyta</taxon>
        <taxon>Tracheophyta</taxon>
        <taxon>Spermatophyta</taxon>
        <taxon>Magnoliopsida</taxon>
        <taxon>Liliopsida</taxon>
        <taxon>Poales</taxon>
        <taxon>Cyperaceae</taxon>
        <taxon>Cyperoideae</taxon>
        <taxon>Rhynchosporeae</taxon>
        <taxon>Rhynchospora</taxon>
    </lineage>
</organism>
<sequence length="439" mass="48481">MTVSVETRRSRVTVYAKSTAPSLTPVKPGKSHEFTALDHSMSRHSVHLVCYYRQAPTVTMAALKESLCDVLSYYPAMTGRLVKNEGEGCGEWMVKCNDAGVRMVDARADATLDEFLASATDEEERQLAYWEDVESDPYLWSPYCVQFTDFKDGSMAVGISCTHLHADPTCVAVFARAWSDTHRRDLITCPPFFHPWAFYPRKNPVPSSPHLSEKSTSTPPMPPPAMSSVTFAFSASSVRQCLADLQLSNLSPFDALASLLWLRISSYKNASLGTSQLTLAVDCRRRMSAPLPLGFYGNALHFFGVKADLSSGWSHIASELNRHMSGIKEDDVWSSVEWLHERSKEKAFQMYGPELTCLAWDNVPVYNAEFSAGAIPVHVGCRIGNAQGDGLVVIMAGAPGEGEESRTVIVTLPTDLTAKIYRDEAILKYGPKIMFSPNI</sequence>